<dbReference type="EMBL" id="HBUE01346788">
    <property type="protein sequence ID" value="CAG6601142.1"/>
    <property type="molecule type" value="Transcribed_RNA"/>
</dbReference>
<sequence length="137" mass="15409">MEVICDSFEVKRRGICLSCFSAIRKIYADTGNDHCSSQKNEPRSVQTKFQMLNVDRFSSANADCQSLQLGSSSFPFGHCLVELLIEKILDRSHCQRLAPFVGLFLELTNADFFGNIFSRIGTIVRVCLKFNLSFGVI</sequence>
<accession>A0A8D8IA81</accession>
<proteinExistence type="predicted"/>
<organism evidence="1">
    <name type="scientific">Culex pipiens</name>
    <name type="common">House mosquito</name>
    <dbReference type="NCBI Taxonomy" id="7175"/>
    <lineage>
        <taxon>Eukaryota</taxon>
        <taxon>Metazoa</taxon>
        <taxon>Ecdysozoa</taxon>
        <taxon>Arthropoda</taxon>
        <taxon>Hexapoda</taxon>
        <taxon>Insecta</taxon>
        <taxon>Pterygota</taxon>
        <taxon>Neoptera</taxon>
        <taxon>Endopterygota</taxon>
        <taxon>Diptera</taxon>
        <taxon>Nematocera</taxon>
        <taxon>Culicoidea</taxon>
        <taxon>Culicidae</taxon>
        <taxon>Culicinae</taxon>
        <taxon>Culicini</taxon>
        <taxon>Culex</taxon>
        <taxon>Culex</taxon>
    </lineage>
</organism>
<dbReference type="EMBL" id="HBUE01239795">
    <property type="protein sequence ID" value="CAG6548913.1"/>
    <property type="molecule type" value="Transcribed_RNA"/>
</dbReference>
<evidence type="ECO:0000313" key="1">
    <source>
        <dbReference type="EMBL" id="CAG6548913.1"/>
    </source>
</evidence>
<reference evidence="1" key="1">
    <citation type="submission" date="2021-05" db="EMBL/GenBank/DDBJ databases">
        <authorList>
            <person name="Alioto T."/>
            <person name="Alioto T."/>
            <person name="Gomez Garrido J."/>
        </authorList>
    </citation>
    <scope>NUCLEOTIDE SEQUENCE</scope>
</reference>
<dbReference type="AlphaFoldDB" id="A0A8D8IA81"/>
<protein>
    <submittedName>
        <fullName evidence="1">(northern house mosquito) hypothetical protein</fullName>
    </submittedName>
</protein>
<name>A0A8D8IA81_CULPI</name>